<proteinExistence type="predicted"/>
<accession>A0A0A7RGC9</accession>
<name>A0A0A7RGC9_9LACO</name>
<organism evidence="1">
    <name type="scientific">Liquorilactobacillus satsumensis</name>
    <dbReference type="NCBI Taxonomy" id="259059"/>
    <lineage>
        <taxon>Bacteria</taxon>
        <taxon>Bacillati</taxon>
        <taxon>Bacillota</taxon>
        <taxon>Bacilli</taxon>
        <taxon>Lactobacillales</taxon>
        <taxon>Lactobacillaceae</taxon>
        <taxon>Liquorilactobacillus</taxon>
    </lineage>
</organism>
<dbReference type="EMBL" id="KM886870">
    <property type="protein sequence ID" value="AJA34270.1"/>
    <property type="molecule type" value="Genomic_DNA"/>
</dbReference>
<reference evidence="1" key="1">
    <citation type="journal article" date="2014" name="Appl. Environ. Microbiol.">
        <title>Detection and genomic characterization of motility in Lactobacillus curvatus: confirmation of motility in a species outside the Lactobacillus salivarius clade.</title>
        <authorList>
            <person name="Cousin F.J."/>
            <person name="Lynch S.M."/>
            <person name="Harris H.M."/>
            <person name="McCann A."/>
            <person name="Lynch D.B."/>
            <person name="Neville B.A."/>
            <person name="Irisawa T."/>
            <person name="Okada S."/>
            <person name="Endo A."/>
            <person name="O'Toole P.W."/>
        </authorList>
    </citation>
    <scope>NUCLEOTIDE SEQUENCE</scope>
    <source>
        <strain evidence="1">DSM 16230</strain>
    </source>
</reference>
<sequence>MEQEAGHLKTLQNLLLLLQSWDGKSLNQAEEILQQAKELIALNTGVSVAENDTKVQQVTQQIVAAYGKLTTQLQQQKKAVMQQIQKMERPASTVSAYLQQDKSAALIDVDF</sequence>
<evidence type="ECO:0000313" key="1">
    <source>
        <dbReference type="EMBL" id="AJA34270.1"/>
    </source>
</evidence>
<protein>
    <submittedName>
        <fullName evidence="1">Uncharacterized protein</fullName>
    </submittedName>
</protein>
<dbReference type="AlphaFoldDB" id="A0A0A7RGC9"/>
<dbReference type="RefSeq" id="WP_054756432.1">
    <property type="nucleotide sequence ID" value="NZ_JAGPZG010000010.1"/>
</dbReference>
<dbReference type="GeneID" id="98307835"/>